<reference evidence="1" key="1">
    <citation type="journal article" date="2018" name="Genome Biol.">
        <title>SKESA: strategic k-mer extension for scrupulous assemblies.</title>
        <authorList>
            <person name="Souvorov A."/>
            <person name="Agarwala R."/>
            <person name="Lipman D.J."/>
        </authorList>
    </citation>
    <scope>NUCLEOTIDE SEQUENCE</scope>
    <source>
        <strain evidence="1">1930</strain>
    </source>
</reference>
<dbReference type="Proteomes" id="UP000856022">
    <property type="component" value="Unassembled WGS sequence"/>
</dbReference>
<reference evidence="4 5" key="3">
    <citation type="submission" date="2019-08" db="EMBL/GenBank/DDBJ databases">
        <title>Emerging of two pre-pandemic pathogenic O4:KUT lineages of Vibrio parahaemolyticus in coastal eastern China.</title>
        <authorList>
            <person name="Yu H."/>
        </authorList>
    </citation>
    <scope>NUCLEOTIDE SEQUENCE [LARGE SCALE GENOMIC DNA]</scope>
    <source>
        <strain evidence="4 5">HZ17-383</strain>
    </source>
</reference>
<evidence type="ECO:0000313" key="4">
    <source>
        <dbReference type="EMBL" id="TXN16533.1"/>
    </source>
</evidence>
<gene>
    <name evidence="3" type="ORF">EHC69_06505</name>
    <name evidence="4" type="ORF">FVP01_11280</name>
    <name evidence="1" type="ORF">I7278_17720</name>
    <name evidence="2" type="ORF">I7278_27570</name>
</gene>
<dbReference type="EMBL" id="DACQKT010000009">
    <property type="protein sequence ID" value="HAS6678644.1"/>
    <property type="molecule type" value="Genomic_DNA"/>
</dbReference>
<dbReference type="EMBL" id="VRMQ01000002">
    <property type="protein sequence ID" value="TXN16533.1"/>
    <property type="molecule type" value="Genomic_DNA"/>
</dbReference>
<dbReference type="Proteomes" id="UP000321504">
    <property type="component" value="Unassembled WGS sequence"/>
</dbReference>
<organism evidence="1">
    <name type="scientific">Vibrio parahaemolyticus</name>
    <dbReference type="NCBI Taxonomy" id="670"/>
    <lineage>
        <taxon>Bacteria</taxon>
        <taxon>Pseudomonadati</taxon>
        <taxon>Pseudomonadota</taxon>
        <taxon>Gammaproteobacteria</taxon>
        <taxon>Vibrionales</taxon>
        <taxon>Vibrionaceae</taxon>
        <taxon>Vibrio</taxon>
    </lineage>
</organism>
<dbReference type="Proteomes" id="UP000464718">
    <property type="component" value="Chromosome i"/>
</dbReference>
<evidence type="ECO:0000313" key="5">
    <source>
        <dbReference type="Proteomes" id="UP000321504"/>
    </source>
</evidence>
<evidence type="ECO:0000313" key="3">
    <source>
        <dbReference type="EMBL" id="QHH09038.1"/>
    </source>
</evidence>
<reference evidence="1" key="4">
    <citation type="submission" date="2019-12" db="EMBL/GenBank/DDBJ databases">
        <authorList>
            <consortium name="NCBI Pathogen Detection Project"/>
        </authorList>
    </citation>
    <scope>NUCLEOTIDE SEQUENCE</scope>
    <source>
        <strain evidence="1">1930</strain>
    </source>
</reference>
<evidence type="ECO:0000313" key="1">
    <source>
        <dbReference type="EMBL" id="HAS6678644.1"/>
    </source>
</evidence>
<proteinExistence type="predicted"/>
<evidence type="ECO:0000313" key="2">
    <source>
        <dbReference type="EMBL" id="HAS6680520.1"/>
    </source>
</evidence>
<dbReference type="EMBL" id="DACQKT010000082">
    <property type="protein sequence ID" value="HAS6680520.1"/>
    <property type="molecule type" value="Genomic_DNA"/>
</dbReference>
<accession>A0A2R9VKS2</accession>
<evidence type="ECO:0000313" key="6">
    <source>
        <dbReference type="Proteomes" id="UP000464718"/>
    </source>
</evidence>
<dbReference type="EMBL" id="CP034298">
    <property type="protein sequence ID" value="QHH09038.1"/>
    <property type="molecule type" value="Genomic_DNA"/>
</dbReference>
<protein>
    <submittedName>
        <fullName evidence="1">Uncharacterized protein</fullName>
    </submittedName>
</protein>
<dbReference type="AlphaFoldDB" id="A0A2R9VKS2"/>
<name>A0A2R9VKS2_VIBPH</name>
<reference evidence="3 6" key="2">
    <citation type="submission" date="2018-12" db="EMBL/GenBank/DDBJ databases">
        <title>Genomic insights into the evolutionary origins and pathogenicity of five Vibrio parahaemolyticus strains isolated from the shrimp with acute hepatopancreatic necrosis disease (AHPND).</title>
        <authorList>
            <person name="Yang Q."/>
            <person name="Dong X."/>
            <person name="Xie G."/>
            <person name="Fu S."/>
            <person name="Zou P."/>
            <person name="Sun J."/>
            <person name="Wang Y."/>
            <person name="Huang J."/>
        </authorList>
    </citation>
    <scope>NUCLEOTIDE SEQUENCE [LARGE SCALE GENOMIC DNA]</scope>
    <source>
        <strain evidence="3 6">20160303005-1</strain>
    </source>
</reference>
<sequence>MLRFFIFDKLLIILHLHNLFKNCSFVLLTPLCWASMFDKVFQICRLIG</sequence>